<evidence type="ECO:0000313" key="2">
    <source>
        <dbReference type="EMBL" id="CEM10261.1"/>
    </source>
</evidence>
<name>A0A0G4FBG8_9ALVE</name>
<dbReference type="AlphaFoldDB" id="A0A0G4FBG8"/>
<evidence type="ECO:0000256" key="1">
    <source>
        <dbReference type="SAM" id="MobiDB-lite"/>
    </source>
</evidence>
<dbReference type="EMBL" id="CDMZ01000254">
    <property type="protein sequence ID" value="CEM10261.1"/>
    <property type="molecule type" value="Genomic_DNA"/>
</dbReference>
<reference evidence="2" key="1">
    <citation type="submission" date="2014-11" db="EMBL/GenBank/DDBJ databases">
        <authorList>
            <person name="Otto D Thomas"/>
            <person name="Naeem Raeece"/>
        </authorList>
    </citation>
    <scope>NUCLEOTIDE SEQUENCE</scope>
</reference>
<dbReference type="VEuPathDB" id="CryptoDB:Cvel_3062"/>
<accession>A0A0G4FBG8</accession>
<protein>
    <submittedName>
        <fullName evidence="2">Uncharacterized protein</fullName>
    </submittedName>
</protein>
<feature type="region of interest" description="Disordered" evidence="1">
    <location>
        <begin position="1"/>
        <end position="43"/>
    </location>
</feature>
<gene>
    <name evidence="2" type="ORF">Cvel_3062</name>
</gene>
<organism evidence="2">
    <name type="scientific">Chromera velia CCMP2878</name>
    <dbReference type="NCBI Taxonomy" id="1169474"/>
    <lineage>
        <taxon>Eukaryota</taxon>
        <taxon>Sar</taxon>
        <taxon>Alveolata</taxon>
        <taxon>Colpodellida</taxon>
        <taxon>Chromeraceae</taxon>
        <taxon>Chromera</taxon>
    </lineage>
</organism>
<proteinExistence type="predicted"/>
<sequence>MGPALVPVLETQESDRSAAAEPSADTAPEVQESPNVDPPTESLCSRSNVPIVSVAVAAAAPAAVHSMGISVAAASSSFSAPA</sequence>